<dbReference type="InterPro" id="IPR009057">
    <property type="entry name" value="Homeodomain-like_sf"/>
</dbReference>
<evidence type="ECO:0000256" key="1">
    <source>
        <dbReference type="ARBA" id="ARBA00023125"/>
    </source>
</evidence>
<reference evidence="4" key="1">
    <citation type="journal article" date="2021" name="PeerJ">
        <title>Extensive microbial diversity within the chicken gut microbiome revealed by metagenomics and culture.</title>
        <authorList>
            <person name="Gilroy R."/>
            <person name="Ravi A."/>
            <person name="Getino M."/>
            <person name="Pursley I."/>
            <person name="Horton D.L."/>
            <person name="Alikhan N.F."/>
            <person name="Baker D."/>
            <person name="Gharbi K."/>
            <person name="Hall N."/>
            <person name="Watson M."/>
            <person name="Adriaenssens E.M."/>
            <person name="Foster-Nyarko E."/>
            <person name="Jarju S."/>
            <person name="Secka A."/>
            <person name="Antonio M."/>
            <person name="Oren A."/>
            <person name="Chaudhuri R.R."/>
            <person name="La Ragione R."/>
            <person name="Hildebrand F."/>
            <person name="Pallen M.J."/>
        </authorList>
    </citation>
    <scope>NUCLEOTIDE SEQUENCE</scope>
    <source>
        <strain evidence="4">ChiSxjej3B15-24422</strain>
    </source>
</reference>
<evidence type="ECO:0000313" key="5">
    <source>
        <dbReference type="Proteomes" id="UP000824007"/>
    </source>
</evidence>
<dbReference type="SUPFAM" id="SSF46689">
    <property type="entry name" value="Homeodomain-like"/>
    <property type="match status" value="1"/>
</dbReference>
<dbReference type="InterPro" id="IPR039532">
    <property type="entry name" value="TetR_C_Firmicutes"/>
</dbReference>
<dbReference type="InterPro" id="IPR050624">
    <property type="entry name" value="HTH-type_Tx_Regulator"/>
</dbReference>
<evidence type="ECO:0000259" key="3">
    <source>
        <dbReference type="PROSITE" id="PS50977"/>
    </source>
</evidence>
<feature type="DNA-binding region" description="H-T-H motif" evidence="2">
    <location>
        <begin position="37"/>
        <end position="56"/>
    </location>
</feature>
<dbReference type="EMBL" id="DXDD01000020">
    <property type="protein sequence ID" value="HIY59387.1"/>
    <property type="molecule type" value="Genomic_DNA"/>
</dbReference>
<dbReference type="AlphaFoldDB" id="A0A9D1YQL6"/>
<evidence type="ECO:0000256" key="2">
    <source>
        <dbReference type="PROSITE-ProRule" id="PRU00335"/>
    </source>
</evidence>
<dbReference type="PANTHER" id="PTHR43479:SF7">
    <property type="entry name" value="TETR-FAMILY TRANSCRIPTIONAL REGULATOR"/>
    <property type="match status" value="1"/>
</dbReference>
<dbReference type="Proteomes" id="UP000824007">
    <property type="component" value="Unassembled WGS sequence"/>
</dbReference>
<gene>
    <name evidence="4" type="ORF">H9831_01690</name>
</gene>
<accession>A0A9D1YQL6</accession>
<dbReference type="Pfam" id="PF14278">
    <property type="entry name" value="TetR_C_8"/>
    <property type="match status" value="1"/>
</dbReference>
<dbReference type="PROSITE" id="PS50977">
    <property type="entry name" value="HTH_TETR_2"/>
    <property type="match status" value="1"/>
</dbReference>
<keyword evidence="1 2" id="KW-0238">DNA-binding</keyword>
<dbReference type="Gene3D" id="1.10.357.10">
    <property type="entry name" value="Tetracycline Repressor, domain 2"/>
    <property type="match status" value="1"/>
</dbReference>
<dbReference type="GO" id="GO:0003677">
    <property type="term" value="F:DNA binding"/>
    <property type="evidence" value="ECO:0007669"/>
    <property type="project" value="UniProtKB-UniRule"/>
</dbReference>
<name>A0A9D1YQL6_9FIRM</name>
<sequence>MEPKRSDRTDRRIRKTQKQLLQGLMTLMQEKDIKDISVKELSDLADINRGTFYLHYRDVYDMLAQVEDSVFQEFNEILDKNFAPQKEAALYQVLMDIFTFLDHNRLIARTLLGPHGDLAFVNRMKEIVRLRLLRLPGESAPPTEDFDYYYAFITSGCIGLIQSWLNREEPEPPARMAALVEKMILQGLSPMLPPPIIRS</sequence>
<organism evidence="4 5">
    <name type="scientific">Candidatus Eisenbergiella pullistercoris</name>
    <dbReference type="NCBI Taxonomy" id="2838555"/>
    <lineage>
        <taxon>Bacteria</taxon>
        <taxon>Bacillati</taxon>
        <taxon>Bacillota</taxon>
        <taxon>Clostridia</taxon>
        <taxon>Lachnospirales</taxon>
        <taxon>Lachnospiraceae</taxon>
        <taxon>Eisenbergiella</taxon>
    </lineage>
</organism>
<feature type="domain" description="HTH tetR-type" evidence="3">
    <location>
        <begin position="14"/>
        <end position="74"/>
    </location>
</feature>
<evidence type="ECO:0000313" key="4">
    <source>
        <dbReference type="EMBL" id="HIY59387.1"/>
    </source>
</evidence>
<dbReference type="PANTHER" id="PTHR43479">
    <property type="entry name" value="ACREF/ENVCD OPERON REPRESSOR-RELATED"/>
    <property type="match status" value="1"/>
</dbReference>
<reference evidence="4" key="2">
    <citation type="submission" date="2021-04" db="EMBL/GenBank/DDBJ databases">
        <authorList>
            <person name="Gilroy R."/>
        </authorList>
    </citation>
    <scope>NUCLEOTIDE SEQUENCE</scope>
    <source>
        <strain evidence="4">ChiSxjej3B15-24422</strain>
    </source>
</reference>
<dbReference type="InterPro" id="IPR001647">
    <property type="entry name" value="HTH_TetR"/>
</dbReference>
<proteinExistence type="predicted"/>
<protein>
    <submittedName>
        <fullName evidence="4">TetR family transcriptional regulator C-terminal domain-containing protein</fullName>
    </submittedName>
</protein>
<comment type="caution">
    <text evidence="4">The sequence shown here is derived from an EMBL/GenBank/DDBJ whole genome shotgun (WGS) entry which is preliminary data.</text>
</comment>